<accession>X0TJ99</accession>
<dbReference type="EMBL" id="BARS01013119">
    <property type="protein sequence ID" value="GAF93603.1"/>
    <property type="molecule type" value="Genomic_DNA"/>
</dbReference>
<organism evidence="1">
    <name type="scientific">marine sediment metagenome</name>
    <dbReference type="NCBI Taxonomy" id="412755"/>
    <lineage>
        <taxon>unclassified sequences</taxon>
        <taxon>metagenomes</taxon>
        <taxon>ecological metagenomes</taxon>
    </lineage>
</organism>
<sequence>SDGKFGFDLMSALFPFIGSIPGGWLRFKTGSLVVPILGHGLANVAFHIAGGLGA</sequence>
<evidence type="ECO:0000313" key="1">
    <source>
        <dbReference type="EMBL" id="GAF93603.1"/>
    </source>
</evidence>
<gene>
    <name evidence="1" type="ORF">S01H1_22982</name>
</gene>
<proteinExistence type="predicted"/>
<feature type="non-terminal residue" evidence="1">
    <location>
        <position position="1"/>
    </location>
</feature>
<name>X0TJ99_9ZZZZ</name>
<protein>
    <submittedName>
        <fullName evidence="1">Uncharacterized protein</fullName>
    </submittedName>
</protein>
<reference evidence="1" key="1">
    <citation type="journal article" date="2014" name="Front. Microbiol.">
        <title>High frequency of phylogenetically diverse reductive dehalogenase-homologous genes in deep subseafloor sedimentary metagenomes.</title>
        <authorList>
            <person name="Kawai M."/>
            <person name="Futagami T."/>
            <person name="Toyoda A."/>
            <person name="Takaki Y."/>
            <person name="Nishi S."/>
            <person name="Hori S."/>
            <person name="Arai W."/>
            <person name="Tsubouchi T."/>
            <person name="Morono Y."/>
            <person name="Uchiyama I."/>
            <person name="Ito T."/>
            <person name="Fujiyama A."/>
            <person name="Inagaki F."/>
            <person name="Takami H."/>
        </authorList>
    </citation>
    <scope>NUCLEOTIDE SEQUENCE</scope>
    <source>
        <strain evidence="1">Expedition CK06-06</strain>
    </source>
</reference>
<comment type="caution">
    <text evidence="1">The sequence shown here is derived from an EMBL/GenBank/DDBJ whole genome shotgun (WGS) entry which is preliminary data.</text>
</comment>
<dbReference type="AlphaFoldDB" id="X0TJ99"/>